<organism evidence="2 3">
    <name type="scientific">Bemisia tabaci</name>
    <name type="common">Sweetpotato whitefly</name>
    <name type="synonym">Aleurodes tabaci</name>
    <dbReference type="NCBI Taxonomy" id="7038"/>
    <lineage>
        <taxon>Eukaryota</taxon>
        <taxon>Metazoa</taxon>
        <taxon>Ecdysozoa</taxon>
        <taxon>Arthropoda</taxon>
        <taxon>Hexapoda</taxon>
        <taxon>Insecta</taxon>
        <taxon>Pterygota</taxon>
        <taxon>Neoptera</taxon>
        <taxon>Paraneoptera</taxon>
        <taxon>Hemiptera</taxon>
        <taxon>Sternorrhyncha</taxon>
        <taxon>Aleyrodoidea</taxon>
        <taxon>Aleyrodidae</taxon>
        <taxon>Aleyrodinae</taxon>
        <taxon>Bemisia</taxon>
    </lineage>
</organism>
<keyword evidence="1" id="KW-0812">Transmembrane</keyword>
<reference evidence="2" key="1">
    <citation type="submission" date="2021-12" db="EMBL/GenBank/DDBJ databases">
        <authorList>
            <person name="King R."/>
        </authorList>
    </citation>
    <scope>NUCLEOTIDE SEQUENCE</scope>
</reference>
<keyword evidence="1" id="KW-1133">Transmembrane helix</keyword>
<evidence type="ECO:0000313" key="2">
    <source>
        <dbReference type="EMBL" id="CAH0390814.1"/>
    </source>
</evidence>
<dbReference type="EMBL" id="OU963866">
    <property type="protein sequence ID" value="CAH0390814.1"/>
    <property type="molecule type" value="Genomic_DNA"/>
</dbReference>
<protein>
    <submittedName>
        <fullName evidence="2">Uncharacterized protein</fullName>
    </submittedName>
</protein>
<evidence type="ECO:0000313" key="3">
    <source>
        <dbReference type="Proteomes" id="UP001152759"/>
    </source>
</evidence>
<proteinExistence type="predicted"/>
<gene>
    <name evidence="2" type="ORF">BEMITA_LOCUS9505</name>
</gene>
<dbReference type="GO" id="GO:0016020">
    <property type="term" value="C:membrane"/>
    <property type="evidence" value="ECO:0007669"/>
    <property type="project" value="InterPro"/>
</dbReference>
<dbReference type="SUPFAM" id="SSF111418">
    <property type="entry name" value="Hormone receptor domain"/>
    <property type="match status" value="1"/>
</dbReference>
<evidence type="ECO:0000256" key="1">
    <source>
        <dbReference type="SAM" id="Phobius"/>
    </source>
</evidence>
<sequence length="66" mass="7315">MVKENASRLCGVGGEWVNHTNYADCHDLNQQADDAGIVVTTAIYFAGYSISLIALCLAIWIFLYFK</sequence>
<dbReference type="AlphaFoldDB" id="A0A9P0F5Q6"/>
<feature type="transmembrane region" description="Helical" evidence="1">
    <location>
        <begin position="42"/>
        <end position="65"/>
    </location>
</feature>
<accession>A0A9P0F5Q6</accession>
<dbReference type="GO" id="GO:0004930">
    <property type="term" value="F:G protein-coupled receptor activity"/>
    <property type="evidence" value="ECO:0007669"/>
    <property type="project" value="InterPro"/>
</dbReference>
<dbReference type="InterPro" id="IPR036445">
    <property type="entry name" value="GPCR_2_extracell_dom_sf"/>
</dbReference>
<name>A0A9P0F5Q6_BEMTA</name>
<keyword evidence="1" id="KW-0472">Membrane</keyword>
<dbReference type="Proteomes" id="UP001152759">
    <property type="component" value="Chromosome 5"/>
</dbReference>
<keyword evidence="3" id="KW-1185">Reference proteome</keyword>
<dbReference type="Gene3D" id="4.10.1240.10">
    <property type="entry name" value="GPCR, family 2, extracellular hormone receptor domain"/>
    <property type="match status" value="1"/>
</dbReference>